<evidence type="ECO:0000313" key="3">
    <source>
        <dbReference type="Proteomes" id="UP001139193"/>
    </source>
</evidence>
<dbReference type="EMBL" id="JALBGC010000002">
    <property type="protein sequence ID" value="MCI1187675.1"/>
    <property type="molecule type" value="Genomic_DNA"/>
</dbReference>
<dbReference type="Proteomes" id="UP001139193">
    <property type="component" value="Unassembled WGS sequence"/>
</dbReference>
<reference evidence="2" key="1">
    <citation type="submission" date="2022-03" db="EMBL/GenBank/DDBJ databases">
        <title>Bacterial whole genome sequence for Hymenobacter sp. DH14.</title>
        <authorList>
            <person name="Le V."/>
        </authorList>
    </citation>
    <scope>NUCLEOTIDE SEQUENCE</scope>
    <source>
        <strain evidence="2">DH14</strain>
    </source>
</reference>
<accession>A0A9X2AHL6</accession>
<name>A0A9X2AHL6_9BACT</name>
<sequence>MHSAPAYFDDFADAEAPRGPIGEPVVIPGGPAASGKRMRRPSLTGAVATTATKLLPLVALLDSIQPSVSKESVFRIRRKKIKQHFTEIYTELHAERPRHEALVHAFQALAELVQEETRDISKDELKQAAKEVVLATLQNAPALLNIAHQARLLA</sequence>
<keyword evidence="3" id="KW-1185">Reference proteome</keyword>
<comment type="caution">
    <text evidence="2">The sequence shown here is derived from an EMBL/GenBank/DDBJ whole genome shotgun (WGS) entry which is preliminary data.</text>
</comment>
<dbReference type="RefSeq" id="WP_241935936.1">
    <property type="nucleotide sequence ID" value="NZ_JALBGC010000002.1"/>
</dbReference>
<gene>
    <name evidence="2" type="ORF">MON38_09600</name>
</gene>
<feature type="region of interest" description="Disordered" evidence="1">
    <location>
        <begin position="19"/>
        <end position="40"/>
    </location>
</feature>
<evidence type="ECO:0000256" key="1">
    <source>
        <dbReference type="SAM" id="MobiDB-lite"/>
    </source>
</evidence>
<organism evidence="2 3">
    <name type="scientific">Hymenobacter cyanobacteriorum</name>
    <dbReference type="NCBI Taxonomy" id="2926463"/>
    <lineage>
        <taxon>Bacteria</taxon>
        <taxon>Pseudomonadati</taxon>
        <taxon>Bacteroidota</taxon>
        <taxon>Cytophagia</taxon>
        <taxon>Cytophagales</taxon>
        <taxon>Hymenobacteraceae</taxon>
        <taxon>Hymenobacter</taxon>
    </lineage>
</organism>
<proteinExistence type="predicted"/>
<protein>
    <submittedName>
        <fullName evidence="2">Uncharacterized protein</fullName>
    </submittedName>
</protein>
<feature type="compositionally biased region" description="Low complexity" evidence="1">
    <location>
        <begin position="19"/>
        <end position="31"/>
    </location>
</feature>
<dbReference type="AlphaFoldDB" id="A0A9X2AHL6"/>
<evidence type="ECO:0000313" key="2">
    <source>
        <dbReference type="EMBL" id="MCI1187675.1"/>
    </source>
</evidence>